<reference evidence="4" key="1">
    <citation type="journal article" date="2009" name="Plant Mol. Biol.">
        <title>Structural characterization of Brachypodium genome and its syntenic relationship with rice and wheat.</title>
        <authorList>
            <person name="Huo N."/>
            <person name="Vogel J.P."/>
            <person name="Lazo G.R."/>
            <person name="You F.M."/>
            <person name="Ma Y."/>
            <person name="McMahon S."/>
            <person name="Dvorak J."/>
            <person name="Anderson O.D."/>
            <person name="Luo M.C."/>
            <person name="Gu Y.Q."/>
        </authorList>
    </citation>
    <scope>NUCLEOTIDE SEQUENCE</scope>
</reference>
<dbReference type="OrthoDB" id="5835829at2759"/>
<reference evidence="5 6" key="2">
    <citation type="journal article" date="2010" name="Nature">
        <title>Genome sequencing and analysis of the model grass Brachypodium distachyon.</title>
        <authorList>
            <consortium name="International Brachypodium Initiative"/>
        </authorList>
    </citation>
    <scope>NUCLEOTIDE SEQUENCE [LARGE SCALE GENOMIC DNA]</scope>
    <source>
        <strain evidence="5">Bd21</strain>
        <strain evidence="6">cv. Bd21</strain>
    </source>
</reference>
<gene>
    <name evidence="6" type="primary">LOC100832514</name>
    <name evidence="5" type="ORF">BRADI_1g43600v3</name>
</gene>
<dbReference type="Proteomes" id="UP000008810">
    <property type="component" value="Chromosome 1"/>
</dbReference>
<evidence type="ECO:0000256" key="1">
    <source>
        <dbReference type="ARBA" id="ARBA00009995"/>
    </source>
</evidence>
<dbReference type="FunFam" id="3.40.50.2000:FF:000143">
    <property type="entry name" value="UDP-glycosyltransferase 89B1"/>
    <property type="match status" value="1"/>
</dbReference>
<reference evidence="5" key="3">
    <citation type="submission" date="2017-06" db="EMBL/GenBank/DDBJ databases">
        <title>WGS assembly of Brachypodium distachyon.</title>
        <authorList>
            <consortium name="The International Brachypodium Initiative"/>
            <person name="Lucas S."/>
            <person name="Harmon-Smith M."/>
            <person name="Lail K."/>
            <person name="Tice H."/>
            <person name="Grimwood J."/>
            <person name="Bruce D."/>
            <person name="Barry K."/>
            <person name="Shu S."/>
            <person name="Lindquist E."/>
            <person name="Wang M."/>
            <person name="Pitluck S."/>
            <person name="Vogel J.P."/>
            <person name="Garvin D.F."/>
            <person name="Mockler T.C."/>
            <person name="Schmutz J."/>
            <person name="Rokhsar D."/>
            <person name="Bevan M.W."/>
        </authorList>
    </citation>
    <scope>NUCLEOTIDE SEQUENCE</scope>
    <source>
        <strain evidence="5">Bd21</strain>
    </source>
</reference>
<dbReference type="CAZy" id="GT1">
    <property type="family name" value="Glycosyltransferase Family 1"/>
</dbReference>
<dbReference type="Gramene" id="KQK18602">
    <property type="protein sequence ID" value="KQK18602"/>
    <property type="gene ID" value="BRADI_1g43600v3"/>
</dbReference>
<organism evidence="4">
    <name type="scientific">Brachypodium distachyon</name>
    <name type="common">Purple false brome</name>
    <name type="synonym">Trachynia distachya</name>
    <dbReference type="NCBI Taxonomy" id="15368"/>
    <lineage>
        <taxon>Eukaryota</taxon>
        <taxon>Viridiplantae</taxon>
        <taxon>Streptophyta</taxon>
        <taxon>Embryophyta</taxon>
        <taxon>Tracheophyta</taxon>
        <taxon>Spermatophyta</taxon>
        <taxon>Magnoliopsida</taxon>
        <taxon>Liliopsida</taxon>
        <taxon>Poales</taxon>
        <taxon>Poaceae</taxon>
        <taxon>BOP clade</taxon>
        <taxon>Pooideae</taxon>
        <taxon>Stipodae</taxon>
        <taxon>Brachypodieae</taxon>
        <taxon>Brachypodium</taxon>
    </lineage>
</organism>
<name>C3SA85_BRADI</name>
<accession>C3SA85</accession>
<dbReference type="PANTHER" id="PTHR48047">
    <property type="entry name" value="GLYCOSYLTRANSFERASE"/>
    <property type="match status" value="1"/>
</dbReference>
<comment type="similarity">
    <text evidence="1">Belongs to the UDP-glycosyltransferase family.</text>
</comment>
<dbReference type="FunFam" id="3.40.50.2000:FF:000064">
    <property type="entry name" value="Glycosyltransferase"/>
    <property type="match status" value="1"/>
</dbReference>
<dbReference type="SUPFAM" id="SSF53756">
    <property type="entry name" value="UDP-Glycosyltransferase/glycogen phosphorylase"/>
    <property type="match status" value="1"/>
</dbReference>
<dbReference type="AlphaFoldDB" id="C3SA85"/>
<evidence type="ECO:0000256" key="2">
    <source>
        <dbReference type="ARBA" id="ARBA00022679"/>
    </source>
</evidence>
<dbReference type="OMA" id="DYLACVG"/>
<dbReference type="EMBL" id="CM000880">
    <property type="protein sequence ID" value="KQK18602.1"/>
    <property type="molecule type" value="Genomic_DNA"/>
</dbReference>
<dbReference type="EnsemblPlants" id="KQK18602">
    <property type="protein sequence ID" value="KQK18602"/>
    <property type="gene ID" value="BRADI_1g43600v3"/>
</dbReference>
<keyword evidence="7" id="KW-1185">Reference proteome</keyword>
<evidence type="ECO:0000313" key="4">
    <source>
        <dbReference type="EMBL" id="ACF22719.1"/>
    </source>
</evidence>
<evidence type="ECO:0000313" key="7">
    <source>
        <dbReference type="Proteomes" id="UP000008810"/>
    </source>
</evidence>
<dbReference type="HOGENOM" id="CLU_001724_2_2_1"/>
<dbReference type="GO" id="GO:0035251">
    <property type="term" value="F:UDP-glucosyltransferase activity"/>
    <property type="evidence" value="ECO:0000318"/>
    <property type="project" value="GO_Central"/>
</dbReference>
<proteinExistence type="inferred from homology"/>
<dbReference type="InterPro" id="IPR002213">
    <property type="entry name" value="UDP_glucos_trans"/>
</dbReference>
<dbReference type="CDD" id="cd03784">
    <property type="entry name" value="GT1_Gtf-like"/>
    <property type="match status" value="1"/>
</dbReference>
<dbReference type="InterPro" id="IPR058980">
    <property type="entry name" value="Glyco_transf_N"/>
</dbReference>
<dbReference type="EMBL" id="EU730897">
    <property type="protein sequence ID" value="ACF22719.1"/>
    <property type="molecule type" value="Genomic_DNA"/>
</dbReference>
<dbReference type="eggNOG" id="KOG1192">
    <property type="taxonomic scope" value="Eukaryota"/>
</dbReference>
<dbReference type="GeneID" id="100832514"/>
<dbReference type="KEGG" id="bdi:100832514"/>
<evidence type="ECO:0000259" key="3">
    <source>
        <dbReference type="Pfam" id="PF26168"/>
    </source>
</evidence>
<dbReference type="Gene3D" id="3.40.50.2000">
    <property type="entry name" value="Glycogen Phosphorylase B"/>
    <property type="match status" value="2"/>
</dbReference>
<reference evidence="6" key="4">
    <citation type="submission" date="2018-08" db="UniProtKB">
        <authorList>
            <consortium name="EnsemblPlants"/>
        </authorList>
    </citation>
    <scope>IDENTIFICATION</scope>
    <source>
        <strain evidence="6">cv. Bd21</strain>
    </source>
</reference>
<dbReference type="RefSeq" id="XP_003560814.1">
    <property type="nucleotide sequence ID" value="XM_003560766.4"/>
</dbReference>
<protein>
    <submittedName>
        <fullName evidence="4">UDP-glycosyltransferase</fullName>
    </submittedName>
</protein>
<keyword evidence="2 4" id="KW-0808">Transferase</keyword>
<dbReference type="Pfam" id="PF26168">
    <property type="entry name" value="Glyco_transf_N"/>
    <property type="match status" value="1"/>
</dbReference>
<feature type="domain" description="Glycosyltransferase N-terminal" evidence="3">
    <location>
        <begin position="18"/>
        <end position="145"/>
    </location>
</feature>
<dbReference type="STRING" id="15368.C3SA85"/>
<evidence type="ECO:0000313" key="6">
    <source>
        <dbReference type="EnsemblPlants" id="KQK18602"/>
    </source>
</evidence>
<dbReference type="PANTHER" id="PTHR48047:SF6">
    <property type="entry name" value="OS06G0282400 PROTEIN"/>
    <property type="match status" value="1"/>
</dbReference>
<evidence type="ECO:0000313" key="5">
    <source>
        <dbReference type="EMBL" id="KQK18602.1"/>
    </source>
</evidence>
<sequence>MTTACTTDSPVAAPAPHVLVVPYPAQGHTIPILDLAGLLAARGLRLTVVATPATAPLLGPLLAAHPGVAVRALTLPFPSHPAFPAGVESAKGCPPALFGALIVAFAGLRAPLGSWVRARSGTPDRVVAILSDFFCGWTQPLAAELGVPRITFSSSAVYATAVLHSLLRRLPTREDESDDECPVAFPDLPGAPAYPWRQLSALYRTYEEGDEVAEGVRSNFLWNLDSSAFVSNTFQHLEGRYLEAPLADLGFTRVRAVGPLAPEAHDAASSRGGETALSAAHLCTWLDKFEDGSVVYISFGSMAVLQPAHAAALAAALERTRAAFVWAVGTAATLPEGFEERHHAAAAGGRGMVIRGWAPQVAALRHRAVGWFVTHCGWNSVLEAAAAGVRILAWPMAADQFVNARLLVDELRAALPVCWGGLDTAPSVDELVRVLESTVAGKGKEWGDLTARAKELAEEAAAAVREGGSSWREVEDLARELRELGEGLHTPVG</sequence>
<dbReference type="Pfam" id="PF00201">
    <property type="entry name" value="UDPGT"/>
    <property type="match status" value="1"/>
</dbReference>